<feature type="region of interest" description="Disordered" evidence="1">
    <location>
        <begin position="444"/>
        <end position="470"/>
    </location>
</feature>
<gene>
    <name evidence="2" type="ORF">IE81DRAFT_153483</name>
</gene>
<feature type="region of interest" description="Disordered" evidence="1">
    <location>
        <begin position="341"/>
        <end position="415"/>
    </location>
</feature>
<feature type="region of interest" description="Disordered" evidence="1">
    <location>
        <begin position="285"/>
        <end position="314"/>
    </location>
</feature>
<dbReference type="GeneID" id="37032335"/>
<dbReference type="InParanoid" id="A0A316W2K6"/>
<dbReference type="InterPro" id="IPR046347">
    <property type="entry name" value="bZIP_sf"/>
</dbReference>
<accession>A0A316W2K6</accession>
<protein>
    <recommendedName>
        <fullName evidence="4">BZIP domain-containing protein</fullName>
    </recommendedName>
</protein>
<dbReference type="SUPFAM" id="SSF57959">
    <property type="entry name" value="Leucine zipper domain"/>
    <property type="match status" value="1"/>
</dbReference>
<keyword evidence="3" id="KW-1185">Reference proteome</keyword>
<evidence type="ECO:0000313" key="3">
    <source>
        <dbReference type="Proteomes" id="UP000245783"/>
    </source>
</evidence>
<organism evidence="2 3">
    <name type="scientific">Ceraceosorus guamensis</name>
    <dbReference type="NCBI Taxonomy" id="1522189"/>
    <lineage>
        <taxon>Eukaryota</taxon>
        <taxon>Fungi</taxon>
        <taxon>Dikarya</taxon>
        <taxon>Basidiomycota</taxon>
        <taxon>Ustilaginomycotina</taxon>
        <taxon>Exobasidiomycetes</taxon>
        <taxon>Ceraceosorales</taxon>
        <taxon>Ceraceosoraceae</taxon>
        <taxon>Ceraceosorus</taxon>
    </lineage>
</organism>
<name>A0A316W2K6_9BASI</name>
<dbReference type="STRING" id="1522189.A0A316W2K6"/>
<dbReference type="Gene3D" id="1.20.5.170">
    <property type="match status" value="1"/>
</dbReference>
<feature type="region of interest" description="Disordered" evidence="1">
    <location>
        <begin position="167"/>
        <end position="195"/>
    </location>
</feature>
<feature type="compositionally biased region" description="Acidic residues" evidence="1">
    <location>
        <begin position="77"/>
        <end position="94"/>
    </location>
</feature>
<evidence type="ECO:0000256" key="1">
    <source>
        <dbReference type="SAM" id="MobiDB-lite"/>
    </source>
</evidence>
<dbReference type="GO" id="GO:0003700">
    <property type="term" value="F:DNA-binding transcription factor activity"/>
    <property type="evidence" value="ECO:0007669"/>
    <property type="project" value="InterPro"/>
</dbReference>
<dbReference type="RefSeq" id="XP_025369075.1">
    <property type="nucleotide sequence ID" value="XM_025510465.1"/>
</dbReference>
<sequence length="502" mass="53577">MARGRRPNLDLEPSRQLLTQRAFRERKAAHLRDLEEAVKKLRAENAALRRSSGLAAPEEELIPDAAEGSRSISVGDADAEGEEEIDAQSEEEDVKDPSLLLCMDQTAVASTASTASQCSDCQATAQEQSQIREAMSVLEGHVRNVNAAMISLRNAIASTDERRQAWLSQRADSRPAPSGVSNLKVGSKDGDDAATPMLPPNLDAQRHFGSHANIRPTRSVSASTTNGAGVDHRLSSSMQQPSVWSPSEASTGAHAHNALLSFRRGPPSGFDAIHDSARQVRRRTETWNAARPATSIGSTQSTPHSTIGTSPSSAMAPPCTPASFSVDWNFVPPAESPCATYDAPSHSATHENRPRTMGSSIVREAASRPRVSSVRSDHHDASVYARTPQPCQPMHCSASRSNDEPSDTAASAASLEQASVPPQHFNHQMHPTIYSELAQLPNHQFDPSLGSNANQYSSAQVGNNLQGTSSSNSFAQTGTSAGDDNACCFGVFNCDSDGRILL</sequence>
<feature type="compositionally biased region" description="Polar residues" evidence="1">
    <location>
        <begin position="295"/>
        <end position="313"/>
    </location>
</feature>
<dbReference type="CDD" id="cd14688">
    <property type="entry name" value="bZIP_YAP"/>
    <property type="match status" value="1"/>
</dbReference>
<reference evidence="2 3" key="1">
    <citation type="journal article" date="2018" name="Mol. Biol. Evol.">
        <title>Broad Genomic Sampling Reveals a Smut Pathogenic Ancestry of the Fungal Clade Ustilaginomycotina.</title>
        <authorList>
            <person name="Kijpornyongpan T."/>
            <person name="Mondo S.J."/>
            <person name="Barry K."/>
            <person name="Sandor L."/>
            <person name="Lee J."/>
            <person name="Lipzen A."/>
            <person name="Pangilinan J."/>
            <person name="LaButti K."/>
            <person name="Hainaut M."/>
            <person name="Henrissat B."/>
            <person name="Grigoriev I.V."/>
            <person name="Spatafora J.W."/>
            <person name="Aime M.C."/>
        </authorList>
    </citation>
    <scope>NUCLEOTIDE SEQUENCE [LARGE SCALE GENOMIC DNA]</scope>
    <source>
        <strain evidence="2 3">MCA 4658</strain>
    </source>
</reference>
<proteinExistence type="predicted"/>
<evidence type="ECO:0008006" key="4">
    <source>
        <dbReference type="Google" id="ProtNLM"/>
    </source>
</evidence>
<dbReference type="AlphaFoldDB" id="A0A316W2K6"/>
<feature type="compositionally biased region" description="Low complexity" evidence="1">
    <location>
        <begin position="362"/>
        <end position="374"/>
    </location>
</feature>
<feature type="compositionally biased region" description="Polar residues" evidence="1">
    <location>
        <begin position="449"/>
        <end position="470"/>
    </location>
</feature>
<feature type="region of interest" description="Disordered" evidence="1">
    <location>
        <begin position="47"/>
        <end position="97"/>
    </location>
</feature>
<dbReference type="OrthoDB" id="2552152at2759"/>
<evidence type="ECO:0000313" key="2">
    <source>
        <dbReference type="EMBL" id="PWN41915.1"/>
    </source>
</evidence>
<dbReference type="EMBL" id="KZ819386">
    <property type="protein sequence ID" value="PWN41915.1"/>
    <property type="molecule type" value="Genomic_DNA"/>
</dbReference>
<dbReference type="Proteomes" id="UP000245783">
    <property type="component" value="Unassembled WGS sequence"/>
</dbReference>